<dbReference type="Proteomes" id="UP000321479">
    <property type="component" value="Chromosome"/>
</dbReference>
<keyword evidence="2" id="KW-1185">Reference proteome</keyword>
<proteinExistence type="predicted"/>
<protein>
    <submittedName>
        <fullName evidence="1">Uncharacterized protein</fullName>
    </submittedName>
</protein>
<dbReference type="OrthoDB" id="9859005at2"/>
<evidence type="ECO:0000313" key="1">
    <source>
        <dbReference type="EMBL" id="QEC62515.1"/>
    </source>
</evidence>
<sequence length="130" mass="15334">MKKRGLWIFFFTIIISLSSGYAYCQNSINVDYGGLNMARQCIKQNNYVLAYKYLIIFKYSNLQRLQTKENSENLTKLEKQINEIEAYLLENYSWVDEIKIRGFKDAQIDSTLQALRVHHKKIAVQNIEIN</sequence>
<organism evidence="1 2">
    <name type="scientific">Mucilaginibacter ginsenosidivorans</name>
    <dbReference type="NCBI Taxonomy" id="398053"/>
    <lineage>
        <taxon>Bacteria</taxon>
        <taxon>Pseudomonadati</taxon>
        <taxon>Bacteroidota</taxon>
        <taxon>Sphingobacteriia</taxon>
        <taxon>Sphingobacteriales</taxon>
        <taxon>Sphingobacteriaceae</taxon>
        <taxon>Mucilaginibacter</taxon>
    </lineage>
</organism>
<dbReference type="EMBL" id="CP042436">
    <property type="protein sequence ID" value="QEC62515.1"/>
    <property type="molecule type" value="Genomic_DNA"/>
</dbReference>
<dbReference type="AlphaFoldDB" id="A0A5B8UUR6"/>
<reference evidence="1 2" key="1">
    <citation type="journal article" date="2017" name="Curr. Microbiol.">
        <title>Mucilaginibacter ginsenosidivorans sp. nov., Isolated from Soil of Ginseng Field.</title>
        <authorList>
            <person name="Kim M.M."/>
            <person name="Siddiqi M.Z."/>
            <person name="Im W.T."/>
        </authorList>
    </citation>
    <scope>NUCLEOTIDE SEQUENCE [LARGE SCALE GENOMIC DNA]</scope>
    <source>
        <strain evidence="1 2">Gsoil 3017</strain>
    </source>
</reference>
<evidence type="ECO:0000313" key="2">
    <source>
        <dbReference type="Proteomes" id="UP000321479"/>
    </source>
</evidence>
<dbReference type="RefSeq" id="WP_147031092.1">
    <property type="nucleotide sequence ID" value="NZ_CP042436.1"/>
</dbReference>
<accession>A0A5B8UUR6</accession>
<gene>
    <name evidence="1" type="ORF">FRZ54_07905</name>
</gene>
<dbReference type="KEGG" id="mgin:FRZ54_07905"/>
<name>A0A5B8UUR6_9SPHI</name>